<evidence type="ECO:0000259" key="2">
    <source>
        <dbReference type="Pfam" id="PF13471"/>
    </source>
</evidence>
<evidence type="ECO:0000313" key="3">
    <source>
        <dbReference type="EMBL" id="TRD11649.1"/>
    </source>
</evidence>
<feature type="region of interest" description="Disordered" evidence="1">
    <location>
        <begin position="1"/>
        <end position="24"/>
    </location>
</feature>
<proteinExistence type="predicted"/>
<comment type="caution">
    <text evidence="3">The sequence shown here is derived from an EMBL/GenBank/DDBJ whole genome shotgun (WGS) entry which is preliminary data.</text>
</comment>
<sequence>MCGTTSAMDPAQLPQEMPGSKAVPALGQKPALRDIGWLAHYSLRGSWQLIKARIAFRNFAASDLVRRNKAARTVTLEGIGTDPVHLARIAYVLPRLSHRLPWRSDCLIQSMAAQDWLAASGLESEIQIGVEKPENGAFAAHAWLIHRGAVVTGGDVSKYAVLFAQDPGP</sequence>
<name>A0A547PBY9_9SPHN</name>
<dbReference type="InterPro" id="IPR032708">
    <property type="entry name" value="McjB_C"/>
</dbReference>
<evidence type="ECO:0000256" key="1">
    <source>
        <dbReference type="SAM" id="MobiDB-lite"/>
    </source>
</evidence>
<dbReference type="OrthoDB" id="3790432at2"/>
<protein>
    <submittedName>
        <fullName evidence="3">Lasso peptide biosynthesis B2 protein</fullName>
    </submittedName>
</protein>
<organism evidence="3 4">
    <name type="scientific">Erythrobacter insulae</name>
    <dbReference type="NCBI Taxonomy" id="2584124"/>
    <lineage>
        <taxon>Bacteria</taxon>
        <taxon>Pseudomonadati</taxon>
        <taxon>Pseudomonadota</taxon>
        <taxon>Alphaproteobacteria</taxon>
        <taxon>Sphingomonadales</taxon>
        <taxon>Erythrobacteraceae</taxon>
        <taxon>Erythrobacter/Porphyrobacter group</taxon>
        <taxon>Erythrobacter</taxon>
    </lineage>
</organism>
<dbReference type="Proteomes" id="UP000316343">
    <property type="component" value="Unassembled WGS sequence"/>
</dbReference>
<keyword evidence="4" id="KW-1185">Reference proteome</keyword>
<evidence type="ECO:0000313" key="4">
    <source>
        <dbReference type="Proteomes" id="UP000316343"/>
    </source>
</evidence>
<dbReference type="AlphaFoldDB" id="A0A547PBY9"/>
<reference evidence="3 4" key="1">
    <citation type="submission" date="2019-06" db="EMBL/GenBank/DDBJ databases">
        <title>Erythrobacter insulae sp. nov., isolated from a tidal flat.</title>
        <authorList>
            <person name="Yoon J.-H."/>
        </authorList>
    </citation>
    <scope>NUCLEOTIDE SEQUENCE [LARGE SCALE GENOMIC DNA]</scope>
    <source>
        <strain evidence="3 4">JBTF-M21</strain>
    </source>
</reference>
<feature type="domain" description="Microcin J25-processing protein McjB C-terminal" evidence="2">
    <location>
        <begin position="50"/>
        <end position="163"/>
    </location>
</feature>
<gene>
    <name evidence="3" type="ORF">FGU71_07070</name>
</gene>
<dbReference type="Pfam" id="PF13471">
    <property type="entry name" value="Transglut_core3"/>
    <property type="match status" value="1"/>
</dbReference>
<dbReference type="InterPro" id="IPR053521">
    <property type="entry name" value="McjB-like"/>
</dbReference>
<accession>A0A547PBY9</accession>
<dbReference type="NCBIfam" id="NF033537">
    <property type="entry name" value="lasso_biosyn_B2"/>
    <property type="match status" value="1"/>
</dbReference>
<dbReference type="EMBL" id="VHJK01000001">
    <property type="protein sequence ID" value="TRD11649.1"/>
    <property type="molecule type" value="Genomic_DNA"/>
</dbReference>